<name>A0A8J3QIU5_9ACTN</name>
<dbReference type="AlphaFoldDB" id="A0A8J3QIU5"/>
<dbReference type="EMBL" id="BONY01000096">
    <property type="protein sequence ID" value="GIH10490.1"/>
    <property type="molecule type" value="Genomic_DNA"/>
</dbReference>
<feature type="transmembrane region" description="Helical" evidence="1">
    <location>
        <begin position="296"/>
        <end position="312"/>
    </location>
</feature>
<keyword evidence="1" id="KW-0812">Transmembrane</keyword>
<keyword evidence="1" id="KW-1133">Transmembrane helix</keyword>
<feature type="transmembrane region" description="Helical" evidence="1">
    <location>
        <begin position="318"/>
        <end position="336"/>
    </location>
</feature>
<protein>
    <submittedName>
        <fullName evidence="2">Uncharacterized protein</fullName>
    </submittedName>
</protein>
<feature type="transmembrane region" description="Helical" evidence="1">
    <location>
        <begin position="202"/>
        <end position="224"/>
    </location>
</feature>
<feature type="transmembrane region" description="Helical" evidence="1">
    <location>
        <begin position="432"/>
        <end position="450"/>
    </location>
</feature>
<feature type="transmembrane region" description="Helical" evidence="1">
    <location>
        <begin position="110"/>
        <end position="134"/>
    </location>
</feature>
<gene>
    <name evidence="2" type="ORF">Rhe02_85570</name>
</gene>
<feature type="transmembrane region" description="Helical" evidence="1">
    <location>
        <begin position="79"/>
        <end position="98"/>
    </location>
</feature>
<evidence type="ECO:0000256" key="1">
    <source>
        <dbReference type="SAM" id="Phobius"/>
    </source>
</evidence>
<sequence>MAVVAALLIMLLYTDTAVTDIARYAAYVVGCLTLPGMLIYRALRGTPHTFAEDAAVGTAVGLVLEIPMFALASMTELSWLRWAGAAAIVVAFVATPGLRRHLRPGGYQRVPILWSWAVAAVTIYFLGYLTAVFLQPNQPLPHGRSQLYLIDELYFLSLVGEAKHHFPLTTPAVAGESLPYHWFSFAHMANASLISGVDTTTVMFRLALPVIAVLCVVLLAVVGWRVSGRAWVGAVAAGLTFAVGQLTIGVNGNVPGDVMVYFSWTSLSVLYGTAMTLPLIMAVADRLGGNAKQLPLGKAGAWVLLAGFALASPGAKSTIVPVVLGGVALVFLVQLVRRRLTRTTWLVIAALVGAQLVALVAIYHFQAQSLQLGPIDILRNYLVSSTERPWWKQAGIAGLMVIGYLISIQLRLIGIPILLVLRKFRPWTDVEWMLLGGLASGTAAILLLWHTSWSQYFFMCTAFPFGAILSATGLVALVEQRRLSQRTVIAISVYAVLVAMALGFGLPKLFAPIHVSETAYKQMLPVFQAAVVVFAVAGLTALAIWLASRRHGWLKGAAAVAALSVIATAGLSRMMWDARKYANAGTTFHIEVSPERATAARWLRDHSDPDDVVATNAHRVTPEAVPGWSLSYWMSALTERRFLVESWGYTPTATRIAGERHQYGPPGDFWDPDLLARNDAAIMQTTAEGISWLREQDVKWVMVDRRFGTESAVLARYATLQWSSADIMIYELKG</sequence>
<feature type="transmembrane region" description="Helical" evidence="1">
    <location>
        <begin position="456"/>
        <end position="476"/>
    </location>
</feature>
<organism evidence="2 3">
    <name type="scientific">Rhizocola hellebori</name>
    <dbReference type="NCBI Taxonomy" id="1392758"/>
    <lineage>
        <taxon>Bacteria</taxon>
        <taxon>Bacillati</taxon>
        <taxon>Actinomycetota</taxon>
        <taxon>Actinomycetes</taxon>
        <taxon>Micromonosporales</taxon>
        <taxon>Micromonosporaceae</taxon>
        <taxon>Rhizocola</taxon>
    </lineage>
</organism>
<keyword evidence="3" id="KW-1185">Reference proteome</keyword>
<feature type="transmembrane region" description="Helical" evidence="1">
    <location>
        <begin position="262"/>
        <end position="284"/>
    </location>
</feature>
<keyword evidence="1" id="KW-0472">Membrane</keyword>
<comment type="caution">
    <text evidence="2">The sequence shown here is derived from an EMBL/GenBank/DDBJ whole genome shotgun (WGS) entry which is preliminary data.</text>
</comment>
<feature type="transmembrane region" description="Helical" evidence="1">
    <location>
        <begin position="553"/>
        <end position="576"/>
    </location>
</feature>
<proteinExistence type="predicted"/>
<feature type="transmembrane region" description="Helical" evidence="1">
    <location>
        <begin position="231"/>
        <end position="250"/>
    </location>
</feature>
<feature type="transmembrane region" description="Helical" evidence="1">
    <location>
        <begin position="526"/>
        <end position="546"/>
    </location>
</feature>
<feature type="transmembrane region" description="Helical" evidence="1">
    <location>
        <begin position="343"/>
        <end position="365"/>
    </location>
</feature>
<dbReference type="Proteomes" id="UP000612899">
    <property type="component" value="Unassembled WGS sequence"/>
</dbReference>
<feature type="transmembrane region" description="Helical" evidence="1">
    <location>
        <begin position="488"/>
        <end position="506"/>
    </location>
</feature>
<accession>A0A8J3QIU5</accession>
<evidence type="ECO:0000313" key="2">
    <source>
        <dbReference type="EMBL" id="GIH10490.1"/>
    </source>
</evidence>
<reference evidence="2" key="1">
    <citation type="submission" date="2021-01" db="EMBL/GenBank/DDBJ databases">
        <title>Whole genome shotgun sequence of Rhizocola hellebori NBRC 109834.</title>
        <authorList>
            <person name="Komaki H."/>
            <person name="Tamura T."/>
        </authorList>
    </citation>
    <scope>NUCLEOTIDE SEQUENCE</scope>
    <source>
        <strain evidence="2">NBRC 109834</strain>
    </source>
</reference>
<feature type="transmembrane region" description="Helical" evidence="1">
    <location>
        <begin position="396"/>
        <end position="420"/>
    </location>
</feature>
<evidence type="ECO:0000313" key="3">
    <source>
        <dbReference type="Proteomes" id="UP000612899"/>
    </source>
</evidence>
<feature type="transmembrane region" description="Helical" evidence="1">
    <location>
        <begin position="26"/>
        <end position="43"/>
    </location>
</feature>